<dbReference type="PROSITE" id="PS51873">
    <property type="entry name" value="TRIAD"/>
    <property type="match status" value="2"/>
</dbReference>
<evidence type="ECO:0000256" key="9">
    <source>
        <dbReference type="ARBA" id="ARBA00022679"/>
    </source>
</evidence>
<keyword evidence="9" id="KW-0808">Transferase</keyword>
<protein>
    <recommendedName>
        <fullName evidence="7">RBR-type E3 ubiquitin transferase</fullName>
        <ecNumber evidence="7">2.3.2.31</ecNumber>
    </recommendedName>
</protein>
<keyword evidence="20" id="KW-1185">Reference proteome</keyword>
<dbReference type="PROSITE" id="PS50089">
    <property type="entry name" value="ZF_RING_2"/>
    <property type="match status" value="2"/>
</dbReference>
<comment type="catalytic activity">
    <reaction evidence="1">
        <text>[E2 ubiquitin-conjugating enzyme]-S-ubiquitinyl-L-cysteine + [acceptor protein]-L-lysine = [E2 ubiquitin-conjugating enzyme]-L-cysteine + [acceptor protein]-N(6)-ubiquitinyl-L-lysine.</text>
        <dbReference type="EC" id="2.3.2.31"/>
    </reaction>
</comment>
<reference evidence="19" key="1">
    <citation type="submission" date="2021-01" db="EMBL/GenBank/DDBJ databases">
        <authorList>
            <person name="Bezrukov I."/>
        </authorList>
    </citation>
    <scope>NUCLEOTIDE SEQUENCE</scope>
</reference>
<dbReference type="PROSITE" id="PS00375">
    <property type="entry name" value="UDPGT"/>
    <property type="match status" value="1"/>
</dbReference>
<evidence type="ECO:0000256" key="5">
    <source>
        <dbReference type="ARBA" id="ARBA00005884"/>
    </source>
</evidence>
<dbReference type="SMART" id="SM00184">
    <property type="entry name" value="RING"/>
    <property type="match status" value="5"/>
</dbReference>
<dbReference type="PANTHER" id="PTHR11926">
    <property type="entry name" value="GLUCOSYL/GLUCURONOSYL TRANSFERASES"/>
    <property type="match status" value="1"/>
</dbReference>
<dbReference type="CDD" id="cd20346">
    <property type="entry name" value="BRcat_RBR_ANKIB1"/>
    <property type="match status" value="2"/>
</dbReference>
<evidence type="ECO:0000313" key="19">
    <source>
        <dbReference type="EMBL" id="CAE6024057.1"/>
    </source>
</evidence>
<evidence type="ECO:0000256" key="12">
    <source>
        <dbReference type="ARBA" id="ARBA00022771"/>
    </source>
</evidence>
<comment type="function">
    <text evidence="3">Might act as an E3 ubiquitin-protein ligase, or as part of E3 complex, which accepts ubiquitin from specific E2 ubiquitin-conjugating enzymes and then transfers it to substrates.</text>
</comment>
<dbReference type="GO" id="GO:0061630">
    <property type="term" value="F:ubiquitin protein ligase activity"/>
    <property type="evidence" value="ECO:0007669"/>
    <property type="project" value="UniProtKB-EC"/>
</dbReference>
<evidence type="ECO:0000256" key="2">
    <source>
        <dbReference type="ARBA" id="ARBA00001947"/>
    </source>
</evidence>
<dbReference type="EMBL" id="LR999454">
    <property type="protein sequence ID" value="CAE6024057.1"/>
    <property type="molecule type" value="Genomic_DNA"/>
</dbReference>
<dbReference type="InterPro" id="IPR045840">
    <property type="entry name" value="Ariadne"/>
</dbReference>
<evidence type="ECO:0000256" key="3">
    <source>
        <dbReference type="ARBA" id="ARBA00003976"/>
    </source>
</evidence>
<evidence type="ECO:0000256" key="7">
    <source>
        <dbReference type="ARBA" id="ARBA00012251"/>
    </source>
</evidence>
<comment type="similarity">
    <text evidence="6">Belongs to the UDP-glycosyltransferase family.</text>
</comment>
<dbReference type="Proteomes" id="UP000682877">
    <property type="component" value="Chromosome 4"/>
</dbReference>
<dbReference type="SMART" id="SM00647">
    <property type="entry name" value="IBR"/>
    <property type="match status" value="4"/>
</dbReference>
<dbReference type="Pfam" id="PF19422">
    <property type="entry name" value="Ariadne"/>
    <property type="match status" value="1"/>
</dbReference>
<evidence type="ECO:0000256" key="6">
    <source>
        <dbReference type="ARBA" id="ARBA00009995"/>
    </source>
</evidence>
<dbReference type="Pfam" id="PF22191">
    <property type="entry name" value="IBR_1"/>
    <property type="match status" value="2"/>
</dbReference>
<evidence type="ECO:0000256" key="1">
    <source>
        <dbReference type="ARBA" id="ARBA00001798"/>
    </source>
</evidence>
<feature type="domain" description="RING-type" evidence="18">
    <location>
        <begin position="118"/>
        <end position="329"/>
    </location>
</feature>
<dbReference type="GO" id="GO:0080044">
    <property type="term" value="F:quercetin 7-O-glucosyltransferase activity"/>
    <property type="evidence" value="ECO:0007669"/>
    <property type="project" value="TreeGrafter"/>
</dbReference>
<dbReference type="InterPro" id="IPR017907">
    <property type="entry name" value="Znf_RING_CS"/>
</dbReference>
<evidence type="ECO:0000256" key="14">
    <source>
        <dbReference type="ARBA" id="ARBA00022833"/>
    </source>
</evidence>
<dbReference type="SUPFAM" id="SSF53756">
    <property type="entry name" value="UDP-Glycosyltransferase/glycogen phosphorylase"/>
    <property type="match status" value="1"/>
</dbReference>
<feature type="compositionally biased region" description="Acidic residues" evidence="16">
    <location>
        <begin position="1"/>
        <end position="20"/>
    </location>
</feature>
<dbReference type="CDD" id="cd23141">
    <property type="entry name" value="RING-HC_ARI6-like"/>
    <property type="match status" value="2"/>
</dbReference>
<dbReference type="Gene3D" id="3.40.50.2000">
    <property type="entry name" value="Glycogen Phosphorylase B"/>
    <property type="match status" value="2"/>
</dbReference>
<keyword evidence="13" id="KW-0833">Ubl conjugation pathway</keyword>
<evidence type="ECO:0000256" key="4">
    <source>
        <dbReference type="ARBA" id="ARBA00004906"/>
    </source>
</evidence>
<organism evidence="19 20">
    <name type="scientific">Arabidopsis arenosa</name>
    <name type="common">Sand rock-cress</name>
    <name type="synonym">Cardaminopsis arenosa</name>
    <dbReference type="NCBI Taxonomy" id="38785"/>
    <lineage>
        <taxon>Eukaryota</taxon>
        <taxon>Viridiplantae</taxon>
        <taxon>Streptophyta</taxon>
        <taxon>Embryophyta</taxon>
        <taxon>Tracheophyta</taxon>
        <taxon>Spermatophyta</taxon>
        <taxon>Magnoliopsida</taxon>
        <taxon>eudicotyledons</taxon>
        <taxon>Gunneridae</taxon>
        <taxon>Pentapetalae</taxon>
        <taxon>rosids</taxon>
        <taxon>malvids</taxon>
        <taxon>Brassicales</taxon>
        <taxon>Brassicaceae</taxon>
        <taxon>Camelineae</taxon>
        <taxon>Arabidopsis</taxon>
    </lineage>
</organism>
<dbReference type="PANTHER" id="PTHR11926:SF1356">
    <property type="entry name" value="UDP-GLYCOSYLTRANSFERASE 74C1"/>
    <property type="match status" value="1"/>
</dbReference>
<keyword evidence="10" id="KW-0479">Metal-binding</keyword>
<evidence type="ECO:0000259" key="17">
    <source>
        <dbReference type="PROSITE" id="PS50089"/>
    </source>
</evidence>
<feature type="region of interest" description="Disordered" evidence="16">
    <location>
        <begin position="1"/>
        <end position="25"/>
    </location>
</feature>
<evidence type="ECO:0000313" key="20">
    <source>
        <dbReference type="Proteomes" id="UP000682877"/>
    </source>
</evidence>
<keyword evidence="11" id="KW-0677">Repeat</keyword>
<keyword evidence="14" id="KW-0862">Zinc</keyword>
<sequence length="1443" mass="165957">MDYSDDDNIDMGSGEEEDLYSDGGNEYADHYPLEEAIIPSEKSYVVLKEEDIHKHQRDDIERVSTALSLSQVEATVLLLHFHWSVSKIEDEWFTDEDRIRKTVGILKEPVVDVNSREVNIQCGICFESYTRDEIATVSCGHPYCKTCWTGYITTKIEDGPGCLRVKCPEPSCSAAVGQDMIDKVSNKEDKEKYYRYFLRSYVEEVGERTKWCPSPGCECAIDFSVGSGSGSSGYDIYCLCSHSFCWNCTEDAHSPVACDTVSKWIFKNQDESENKNWMLANSKPCPKCKRPIEKNDGCNHMTCSDPCRHQFCWICLEPHYGHGACNRFVEEKAKSKRTLLQNEIKRYTHYYIRWANNQSSRLKAMSDLEKLQSVQLKQLSDKQSKPETDLQFTLDAWIQIIECRRVLKWTYAYGYYLHDLAKRQFFEYLQGEAETSLERLHHCAENELKQFINKTEDPSKTFSAFRMKLTNLTNTVMDYSDDDIIDISSGEEEEEDLYIDGGIESDDYHFEDTISRSEKSYVVLKEEDILKHQRDDIERVSTALSLSHVEATILLLHFHWSVSKIEDEWFTDEEKIRKTVGILKEPVVDVDCREVNIQCGICFESYTREEIARLSCGHPYCNTCWTGYITTKIEDGPGCLRVKCPEPSCSAAVGQDMIDEVTKEKDKEKYHRYLLRSYVEEGKKIKWCPSPGCEYAIEFGGSGSSSYDVSCLCSYRFCWNCCEDAHTPVDCETVSKWILKNKDESENTNWILAKTKPCPKCKRPIEKNNGCNHMSCSAPCRHYFCWACLQPLSGHQACNAYKEDNEVETKRKRAKDAIDRYTHYYERWAFNQSSRLKALSDLEKWQSVQLKELSDNQSSPETQLRFTVDAWLQIIECRRVLKWTYAYGYYLLDQERDKREFFEYLQGEAETGLERLHHCAEEELKQFIGKTVDPSKNFGELRVKLIDLTVVTKKYFENLVKALDNGLADVAYNEKSQSTQEPESESFTKRQRSVANGRRSFKRGHINPMIQLAKRLSKKGLAITIIIASKDHREPYTSEDYSITVHTIHDGFFPHEHPHAKFVDLDRFNNSTSRSLTDFISSAKLSDNPPKALIYDPFMPFALDIAKDLNLYVVAYFTQPWLASLVYYHINEGAYDVPVDRHENPTLASFPGFPLLSQDDLPSFACEKGSYPLLHDFVVRQFSNLLQADCILCNTFDQLEPKVVKWMNDQWPVKNIGPVVPSKFLDNRLPKDKDYELENSKTEPDESVLKWLGNRPAKSVVYVAFGTLVSLSEKQMKETAMAIRQTGYHFLWSVRESERSKLPPGFIEEAEEKNHGLVAKWVPQLEVLAHKSIGCFVSHCGWNSTLEALCLGVPMVGMPQWTDQPTNAKFIEDVWKIGVRVRTDGEGLASKEEIARCVVEVMEGERGKEMRKNVEKLKVLAREAISEGGSSDKNIDEFVALLT</sequence>
<dbReference type="EC" id="2.3.2.31" evidence="7"/>
<comment type="similarity">
    <text evidence="5">Belongs to the RBR family. Ariadne subfamily.</text>
</comment>
<comment type="pathway">
    <text evidence="4">Protein modification; protein ubiquitination.</text>
</comment>
<dbReference type="InterPro" id="IPR044066">
    <property type="entry name" value="TRIAD_supradom"/>
</dbReference>
<keyword evidence="12 15" id="KW-0863">Zinc-finger</keyword>
<dbReference type="InterPro" id="IPR035595">
    <property type="entry name" value="UDP_glycos_trans_CS"/>
</dbReference>
<dbReference type="GO" id="GO:0080043">
    <property type="term" value="F:quercetin 3-O-glucosyltransferase activity"/>
    <property type="evidence" value="ECO:0007669"/>
    <property type="project" value="TreeGrafter"/>
</dbReference>
<proteinExistence type="inferred from homology"/>
<dbReference type="InterPro" id="IPR013083">
    <property type="entry name" value="Znf_RING/FYVE/PHD"/>
</dbReference>
<dbReference type="CDD" id="cd03784">
    <property type="entry name" value="GT1_Gtf-like"/>
    <property type="match status" value="1"/>
</dbReference>
<evidence type="ECO:0000256" key="10">
    <source>
        <dbReference type="ARBA" id="ARBA00022723"/>
    </source>
</evidence>
<evidence type="ECO:0000256" key="15">
    <source>
        <dbReference type="PROSITE-ProRule" id="PRU00175"/>
    </source>
</evidence>
<comment type="cofactor">
    <cofactor evidence="2">
        <name>Zn(2+)</name>
        <dbReference type="ChEBI" id="CHEBI:29105"/>
    </cofactor>
</comment>
<dbReference type="GO" id="GO:0008270">
    <property type="term" value="F:zinc ion binding"/>
    <property type="evidence" value="ECO:0007669"/>
    <property type="project" value="UniProtKB-KW"/>
</dbReference>
<dbReference type="FunFam" id="1.20.120.1750:FF:000027">
    <property type="entry name" value="RBR-type E3 ubiquitin transferase"/>
    <property type="match status" value="2"/>
</dbReference>
<name>A0A8S2AAI3_ARAAE</name>
<evidence type="ECO:0000256" key="13">
    <source>
        <dbReference type="ARBA" id="ARBA00022786"/>
    </source>
</evidence>
<dbReference type="Pfam" id="PF01485">
    <property type="entry name" value="IBR"/>
    <property type="match status" value="2"/>
</dbReference>
<dbReference type="InterPro" id="IPR001841">
    <property type="entry name" value="Znf_RING"/>
</dbReference>
<dbReference type="FunFam" id="3.30.40.10:FF:000019">
    <property type="entry name" value="RBR-type E3 ubiquitin transferase"/>
    <property type="match status" value="2"/>
</dbReference>
<evidence type="ECO:0000256" key="11">
    <source>
        <dbReference type="ARBA" id="ARBA00022737"/>
    </source>
</evidence>
<dbReference type="Pfam" id="PF00201">
    <property type="entry name" value="UDPGT"/>
    <property type="match status" value="1"/>
</dbReference>
<dbReference type="Gene3D" id="1.20.120.1750">
    <property type="match status" value="2"/>
</dbReference>
<dbReference type="PROSITE" id="PS00518">
    <property type="entry name" value="ZF_RING_1"/>
    <property type="match status" value="2"/>
</dbReference>
<feature type="region of interest" description="Disordered" evidence="16">
    <location>
        <begin position="974"/>
        <end position="1000"/>
    </location>
</feature>
<accession>A0A8S2AAI3</accession>
<gene>
    <name evidence="19" type="ORF">AARE701A_LOCUS10263</name>
</gene>
<dbReference type="InterPro" id="IPR002213">
    <property type="entry name" value="UDP_glucos_trans"/>
</dbReference>
<dbReference type="Gene3D" id="3.30.40.10">
    <property type="entry name" value="Zinc/RING finger domain, C3HC4 (zinc finger)"/>
    <property type="match status" value="2"/>
</dbReference>
<evidence type="ECO:0000256" key="8">
    <source>
        <dbReference type="ARBA" id="ARBA00022676"/>
    </source>
</evidence>
<dbReference type="FunFam" id="3.40.50.2000:FF:000019">
    <property type="entry name" value="Glycosyltransferase"/>
    <property type="match status" value="1"/>
</dbReference>
<feature type="domain" description="RING-type" evidence="17">
    <location>
        <begin position="599"/>
        <end position="645"/>
    </location>
</feature>
<dbReference type="SUPFAM" id="SSF57850">
    <property type="entry name" value="RING/U-box"/>
    <property type="match status" value="6"/>
</dbReference>
<feature type="domain" description="RING-type" evidence="17">
    <location>
        <begin position="122"/>
        <end position="168"/>
    </location>
</feature>
<evidence type="ECO:0000256" key="16">
    <source>
        <dbReference type="SAM" id="MobiDB-lite"/>
    </source>
</evidence>
<feature type="domain" description="RING-type" evidence="18">
    <location>
        <begin position="595"/>
        <end position="802"/>
    </location>
</feature>
<dbReference type="InterPro" id="IPR002867">
    <property type="entry name" value="IBR_dom"/>
</dbReference>
<keyword evidence="8" id="KW-0328">Glycosyltransferase</keyword>
<evidence type="ECO:0000259" key="18">
    <source>
        <dbReference type="PROSITE" id="PS51873"/>
    </source>
</evidence>